<dbReference type="PANTHER" id="PTHR11771">
    <property type="entry name" value="LIPOXYGENASE"/>
    <property type="match status" value="1"/>
</dbReference>
<dbReference type="STRING" id="329046.A0A1Y2CWN7"/>
<dbReference type="Proteomes" id="UP000193642">
    <property type="component" value="Unassembled WGS sequence"/>
</dbReference>
<dbReference type="OrthoDB" id="2145824at2759"/>
<dbReference type="GO" id="GO:0016702">
    <property type="term" value="F:oxidoreductase activity, acting on single donors with incorporation of molecular oxygen, incorporation of two atoms of oxygen"/>
    <property type="evidence" value="ECO:0007669"/>
    <property type="project" value="InterPro"/>
</dbReference>
<evidence type="ECO:0000313" key="8">
    <source>
        <dbReference type="Proteomes" id="UP000193642"/>
    </source>
</evidence>
<name>A0A1Y2CWN7_9FUNG</name>
<accession>A0A1Y2CWN7</accession>
<gene>
    <name evidence="7" type="ORF">BCR33DRAFT_846245</name>
</gene>
<evidence type="ECO:0000256" key="4">
    <source>
        <dbReference type="ARBA" id="ARBA00023002"/>
    </source>
</evidence>
<dbReference type="GO" id="GO:0034440">
    <property type="term" value="P:lipid oxidation"/>
    <property type="evidence" value="ECO:0007669"/>
    <property type="project" value="InterPro"/>
</dbReference>
<dbReference type="GO" id="GO:0043651">
    <property type="term" value="P:linoleic acid metabolic process"/>
    <property type="evidence" value="ECO:0007669"/>
    <property type="project" value="UniProtKB-ARBA"/>
</dbReference>
<dbReference type="SUPFAM" id="SSF48484">
    <property type="entry name" value="Lipoxigenase"/>
    <property type="match status" value="1"/>
</dbReference>
<dbReference type="Gene3D" id="3.10.450.60">
    <property type="match status" value="1"/>
</dbReference>
<dbReference type="AlphaFoldDB" id="A0A1Y2CWN7"/>
<evidence type="ECO:0000256" key="3">
    <source>
        <dbReference type="ARBA" id="ARBA00022964"/>
    </source>
</evidence>
<dbReference type="Gene3D" id="1.20.245.10">
    <property type="entry name" value="Lipoxygenase-1, Domain 5"/>
    <property type="match status" value="1"/>
</dbReference>
<sequence>MPPNKFLNAALCGRSHSPSRNNQAGTSAGGATRSNVSVSQNVGAISGTVQEDRPLTLPFQDSDIKTRSATLKLIQKEFRHESRFGISKGPAGLFGDTFVLEDQTAFVNATFPFTSGIAKRSVAARVHFDLEEFKPTKFSDYDEMYKFLDKPNWHGLDWQSDEYFGRARMTCAHWYLTPVNKLPFSLHDNQVEGLLDGDETLAQALEKDKVYVIDHSGYTGLNVINKPGYHMTYPTAVFYYSEKEGQLMPIAIQTSSFLHLGMVVTPKSGEGDWLLAKMIVNSMDFWRSNDVDHFIDVHIAIEPINTAKFRTLSKDHPVYVIVDALMRQNTGLIASGQLLLLSDGGDFSLFAASGIAEKLSLAARQAGWSYFNDIPTTDKRLTKFPAFKYLNAHYQAIIDLMTDLINAFYDSDDAIVQDTELQAFAHDVSSSEFGAVAGFPTEFSSRADLVKTLALLQYKVSVRHHAINSFTLQWSTGTPYAPWAFYKPIPVLPGYVTMDNIMEWMPPMDDAVRAWTTSNKFFTPLTVENQAYWIYNNTRIVSNAGAVKALSKFRRKMDELSKAIQTDPECGGNKTLPWKTLDPHLMPNYVYI</sequence>
<reference evidence="7 8" key="1">
    <citation type="submission" date="2016-07" db="EMBL/GenBank/DDBJ databases">
        <title>Pervasive Adenine N6-methylation of Active Genes in Fungi.</title>
        <authorList>
            <consortium name="DOE Joint Genome Institute"/>
            <person name="Mondo S.J."/>
            <person name="Dannebaum R.O."/>
            <person name="Kuo R.C."/>
            <person name="Labutti K."/>
            <person name="Haridas S."/>
            <person name="Kuo A."/>
            <person name="Salamov A."/>
            <person name="Ahrendt S.R."/>
            <person name="Lipzen A."/>
            <person name="Sullivan W."/>
            <person name="Andreopoulos W.B."/>
            <person name="Clum A."/>
            <person name="Lindquist E."/>
            <person name="Daum C."/>
            <person name="Ramamoorthy G.K."/>
            <person name="Gryganskyi A."/>
            <person name="Culley D."/>
            <person name="Magnuson J.K."/>
            <person name="James T.Y."/>
            <person name="O'Malley M.A."/>
            <person name="Stajich J.E."/>
            <person name="Spatafora J.W."/>
            <person name="Visel A."/>
            <person name="Grigoriev I.V."/>
        </authorList>
    </citation>
    <scope>NUCLEOTIDE SEQUENCE [LARGE SCALE GENOMIC DNA]</scope>
    <source>
        <strain evidence="7 8">JEL800</strain>
    </source>
</reference>
<evidence type="ECO:0000259" key="6">
    <source>
        <dbReference type="PROSITE" id="PS51393"/>
    </source>
</evidence>
<dbReference type="Pfam" id="PF00305">
    <property type="entry name" value="Lipoxygenase"/>
    <property type="match status" value="2"/>
</dbReference>
<feature type="compositionally biased region" description="Polar residues" evidence="5">
    <location>
        <begin position="16"/>
        <end position="26"/>
    </location>
</feature>
<comment type="caution">
    <text evidence="7">The sequence shown here is derived from an EMBL/GenBank/DDBJ whole genome shotgun (WGS) entry which is preliminary data.</text>
</comment>
<keyword evidence="4" id="KW-0560">Oxidoreductase</keyword>
<evidence type="ECO:0000256" key="2">
    <source>
        <dbReference type="ARBA" id="ARBA00022723"/>
    </source>
</evidence>
<feature type="domain" description="Lipoxygenase" evidence="6">
    <location>
        <begin position="184"/>
        <end position="592"/>
    </location>
</feature>
<protein>
    <recommendedName>
        <fullName evidence="1">Manganese lipoxygenase</fullName>
    </recommendedName>
</protein>
<keyword evidence="2" id="KW-0479">Metal-binding</keyword>
<evidence type="ECO:0000313" key="7">
    <source>
        <dbReference type="EMBL" id="ORY51451.1"/>
    </source>
</evidence>
<dbReference type="EMBL" id="MCGO01000005">
    <property type="protein sequence ID" value="ORY51451.1"/>
    <property type="molecule type" value="Genomic_DNA"/>
</dbReference>
<keyword evidence="3" id="KW-0223">Dioxygenase</keyword>
<evidence type="ECO:0000256" key="5">
    <source>
        <dbReference type="SAM" id="MobiDB-lite"/>
    </source>
</evidence>
<evidence type="ECO:0000256" key="1">
    <source>
        <dbReference type="ARBA" id="ARBA00021175"/>
    </source>
</evidence>
<dbReference type="InterPro" id="IPR000907">
    <property type="entry name" value="LipOase"/>
</dbReference>
<dbReference type="PROSITE" id="PS51393">
    <property type="entry name" value="LIPOXYGENASE_3"/>
    <property type="match status" value="1"/>
</dbReference>
<dbReference type="InterPro" id="IPR036226">
    <property type="entry name" value="LipOase_C_sf"/>
</dbReference>
<proteinExistence type="predicted"/>
<organism evidence="7 8">
    <name type="scientific">Rhizoclosmatium globosum</name>
    <dbReference type="NCBI Taxonomy" id="329046"/>
    <lineage>
        <taxon>Eukaryota</taxon>
        <taxon>Fungi</taxon>
        <taxon>Fungi incertae sedis</taxon>
        <taxon>Chytridiomycota</taxon>
        <taxon>Chytridiomycota incertae sedis</taxon>
        <taxon>Chytridiomycetes</taxon>
        <taxon>Chytridiales</taxon>
        <taxon>Chytriomycetaceae</taxon>
        <taxon>Rhizoclosmatium</taxon>
    </lineage>
</organism>
<feature type="region of interest" description="Disordered" evidence="5">
    <location>
        <begin position="11"/>
        <end position="35"/>
    </location>
</feature>
<dbReference type="InterPro" id="IPR013819">
    <property type="entry name" value="LipOase_C"/>
</dbReference>
<dbReference type="GO" id="GO:0046872">
    <property type="term" value="F:metal ion binding"/>
    <property type="evidence" value="ECO:0007669"/>
    <property type="project" value="UniProtKB-KW"/>
</dbReference>
<keyword evidence="8" id="KW-1185">Reference proteome</keyword>